<dbReference type="GO" id="GO:0071555">
    <property type="term" value="P:cell wall organization"/>
    <property type="evidence" value="ECO:0007669"/>
    <property type="project" value="UniProtKB-UniRule"/>
</dbReference>
<evidence type="ECO:0000256" key="1">
    <source>
        <dbReference type="ARBA" id="ARBA00004752"/>
    </source>
</evidence>
<dbReference type="GO" id="GO:0008360">
    <property type="term" value="P:regulation of cell shape"/>
    <property type="evidence" value="ECO:0007669"/>
    <property type="project" value="UniProtKB-UniRule"/>
</dbReference>
<dbReference type="InterPro" id="IPR038063">
    <property type="entry name" value="Transpep_catalytic_dom"/>
</dbReference>
<dbReference type="Gene3D" id="2.40.440.10">
    <property type="entry name" value="L,D-transpeptidase catalytic domain-like"/>
    <property type="match status" value="1"/>
</dbReference>
<feature type="chain" id="PRO_5006623825" description="L,D-TPase catalytic domain-containing protein" evidence="8">
    <location>
        <begin position="26"/>
        <end position="377"/>
    </location>
</feature>
<evidence type="ECO:0000256" key="6">
    <source>
        <dbReference type="ARBA" id="ARBA00023316"/>
    </source>
</evidence>
<evidence type="ECO:0000256" key="7">
    <source>
        <dbReference type="PROSITE-ProRule" id="PRU01373"/>
    </source>
</evidence>
<evidence type="ECO:0000313" key="10">
    <source>
        <dbReference type="EMBL" id="CUS33209.1"/>
    </source>
</evidence>
<organism evidence="10 11">
    <name type="scientific">Candidatus Nitrospira nitrosa</name>
    <dbReference type="NCBI Taxonomy" id="1742972"/>
    <lineage>
        <taxon>Bacteria</taxon>
        <taxon>Pseudomonadati</taxon>
        <taxon>Nitrospirota</taxon>
        <taxon>Nitrospiria</taxon>
        <taxon>Nitrospirales</taxon>
        <taxon>Nitrospiraceae</taxon>
        <taxon>Nitrospira</taxon>
    </lineage>
</organism>
<feature type="active site" description="Proton donor/acceptor" evidence="7">
    <location>
        <position position="317"/>
    </location>
</feature>
<reference evidence="10 11" key="1">
    <citation type="submission" date="2015-10" db="EMBL/GenBank/DDBJ databases">
        <authorList>
            <person name="Gilbert D.G."/>
        </authorList>
    </citation>
    <scope>NUCLEOTIDE SEQUENCE [LARGE SCALE GENOMIC DNA]</scope>
    <source>
        <strain evidence="10">COMA1</strain>
    </source>
</reference>
<dbReference type="PROSITE" id="PS52029">
    <property type="entry name" value="LD_TPASE"/>
    <property type="match status" value="1"/>
</dbReference>
<comment type="pathway">
    <text evidence="1 7">Cell wall biogenesis; peptidoglycan biosynthesis.</text>
</comment>
<gene>
    <name evidence="10" type="ORF">COMA1_11027</name>
</gene>
<feature type="signal peptide" evidence="8">
    <location>
        <begin position="1"/>
        <end position="25"/>
    </location>
</feature>
<dbReference type="Proteomes" id="UP000199032">
    <property type="component" value="Unassembled WGS sequence"/>
</dbReference>
<keyword evidence="4 7" id="KW-0133">Cell shape</keyword>
<keyword evidence="5 7" id="KW-0573">Peptidoglycan synthesis</keyword>
<dbReference type="PANTHER" id="PTHR36699:SF1">
    <property type="entry name" value="L,D-TRANSPEPTIDASE YAFK-RELATED"/>
    <property type="match status" value="1"/>
</dbReference>
<dbReference type="RefSeq" id="WP_176697862.1">
    <property type="nucleotide sequence ID" value="NZ_CZQA01000001.1"/>
</dbReference>
<dbReference type="Pfam" id="PF03734">
    <property type="entry name" value="YkuD"/>
    <property type="match status" value="1"/>
</dbReference>
<sequence length="377" mass="41853">MGGVHTYKTVAAMLCTACLAGCVQAVPPDLVAAVEAIDQDLIALRAPETAPEEYGQFVRQWALLKARTQLDDDVIRWPWESGDLESDLRWLYIMGERTVSQLHDRQVSQQSAMQTKVTRLESQLRSVATKAEAIDGRILLGEKAVQTDLLVKQARSFLEQKDYPRAMQAAEKADHALKVQTSLLSQELGRYADESRIAYWQTLAKQTIDWSRTHQATAIVVSKAERELSLYKSGRRVLSYPVRLGFNGMLEKQFQGDGATPEGRYHVTERRGQGQTQFYRALALDYPNGEDRRRFQLAKRSGKIAPSKGIGGQIEIHGADNERLALTLGCVMLDNQNMGVLYESVPVGTPVTIVGALSKQNAVASVLAQLHGSKEEI</sequence>
<accession>A0A0S4L8X4</accession>
<evidence type="ECO:0000259" key="9">
    <source>
        <dbReference type="PROSITE" id="PS52029"/>
    </source>
</evidence>
<keyword evidence="8" id="KW-0732">Signal</keyword>
<dbReference type="GO" id="GO:0009252">
    <property type="term" value="P:peptidoglycan biosynthetic process"/>
    <property type="evidence" value="ECO:0007669"/>
    <property type="project" value="UniProtKB-UniPathway"/>
</dbReference>
<protein>
    <recommendedName>
        <fullName evidence="9">L,D-TPase catalytic domain-containing protein</fullName>
    </recommendedName>
</protein>
<dbReference type="InterPro" id="IPR005490">
    <property type="entry name" value="LD_TPept_cat_dom"/>
</dbReference>
<keyword evidence="6 7" id="KW-0961">Cell wall biogenesis/degradation</keyword>
<proteinExistence type="inferred from homology"/>
<evidence type="ECO:0000313" key="11">
    <source>
        <dbReference type="Proteomes" id="UP000199032"/>
    </source>
</evidence>
<keyword evidence="3" id="KW-0808">Transferase</keyword>
<dbReference type="GO" id="GO:0004180">
    <property type="term" value="F:carboxypeptidase activity"/>
    <property type="evidence" value="ECO:0007669"/>
    <property type="project" value="UniProtKB-ARBA"/>
</dbReference>
<dbReference type="SUPFAM" id="SSF141523">
    <property type="entry name" value="L,D-transpeptidase catalytic domain-like"/>
    <property type="match status" value="1"/>
</dbReference>
<feature type="domain" description="L,D-TPase catalytic" evidence="9">
    <location>
        <begin position="217"/>
        <end position="354"/>
    </location>
</feature>
<dbReference type="CDD" id="cd16913">
    <property type="entry name" value="YkuD_like"/>
    <property type="match status" value="1"/>
</dbReference>
<evidence type="ECO:0000256" key="4">
    <source>
        <dbReference type="ARBA" id="ARBA00022960"/>
    </source>
</evidence>
<dbReference type="UniPathway" id="UPA00219"/>
<evidence type="ECO:0000256" key="5">
    <source>
        <dbReference type="ARBA" id="ARBA00022984"/>
    </source>
</evidence>
<evidence type="ECO:0000256" key="8">
    <source>
        <dbReference type="SAM" id="SignalP"/>
    </source>
</evidence>
<evidence type="ECO:0000256" key="2">
    <source>
        <dbReference type="ARBA" id="ARBA00005992"/>
    </source>
</evidence>
<dbReference type="EMBL" id="CZQA01000001">
    <property type="protein sequence ID" value="CUS33209.1"/>
    <property type="molecule type" value="Genomic_DNA"/>
</dbReference>
<evidence type="ECO:0000256" key="3">
    <source>
        <dbReference type="ARBA" id="ARBA00022679"/>
    </source>
</evidence>
<feature type="active site" description="Nucleophile" evidence="7">
    <location>
        <position position="330"/>
    </location>
</feature>
<name>A0A0S4L8X4_9BACT</name>
<dbReference type="PANTHER" id="PTHR36699">
    <property type="entry name" value="LD-TRANSPEPTIDASE"/>
    <property type="match status" value="1"/>
</dbReference>
<keyword evidence="11" id="KW-1185">Reference proteome</keyword>
<dbReference type="AlphaFoldDB" id="A0A0S4L8X4"/>
<dbReference type="GO" id="GO:0016740">
    <property type="term" value="F:transferase activity"/>
    <property type="evidence" value="ECO:0007669"/>
    <property type="project" value="UniProtKB-KW"/>
</dbReference>
<comment type="similarity">
    <text evidence="2">Belongs to the YkuD family.</text>
</comment>
<dbReference type="STRING" id="1742972.COMA1_11027"/>